<name>A0AAD3NBD0_LATJO</name>
<sequence length="128" mass="14139">MFEEPDLVLEVSQFSPVGPDSAGPSDWSRLNTSIICSRSFLLVSWCNSDFVLDVGPEQQRQPGRRRTGWAAGGGSQQGGSERGYCSPCAHTMCRRRMARACRRRLAYHSAVQGIEDLLIQHRCPGGAR</sequence>
<evidence type="ECO:0000256" key="1">
    <source>
        <dbReference type="SAM" id="MobiDB-lite"/>
    </source>
</evidence>
<proteinExistence type="predicted"/>
<feature type="domain" description="Repulsive guidance molecule N-terminal" evidence="2">
    <location>
        <begin position="78"/>
        <end position="124"/>
    </location>
</feature>
<gene>
    <name evidence="3" type="ORF">AKAME5_002003500</name>
</gene>
<feature type="compositionally biased region" description="Gly residues" evidence="1">
    <location>
        <begin position="70"/>
        <end position="81"/>
    </location>
</feature>
<dbReference type="EMBL" id="BRZM01000146">
    <property type="protein sequence ID" value="GLD68722.1"/>
    <property type="molecule type" value="Genomic_DNA"/>
</dbReference>
<organism evidence="3 4">
    <name type="scientific">Lates japonicus</name>
    <name type="common">Japanese lates</name>
    <dbReference type="NCBI Taxonomy" id="270547"/>
    <lineage>
        <taxon>Eukaryota</taxon>
        <taxon>Metazoa</taxon>
        <taxon>Chordata</taxon>
        <taxon>Craniata</taxon>
        <taxon>Vertebrata</taxon>
        <taxon>Euteleostomi</taxon>
        <taxon>Actinopterygii</taxon>
        <taxon>Neopterygii</taxon>
        <taxon>Teleostei</taxon>
        <taxon>Neoteleostei</taxon>
        <taxon>Acanthomorphata</taxon>
        <taxon>Carangaria</taxon>
        <taxon>Carangaria incertae sedis</taxon>
        <taxon>Centropomidae</taxon>
        <taxon>Lates</taxon>
    </lineage>
</organism>
<dbReference type="AlphaFoldDB" id="A0AAD3NBD0"/>
<reference evidence="3" key="1">
    <citation type="submission" date="2022-08" db="EMBL/GenBank/DDBJ databases">
        <title>Genome sequencing of akame (Lates japonicus).</title>
        <authorList>
            <person name="Hashiguchi Y."/>
            <person name="Takahashi H."/>
        </authorList>
    </citation>
    <scope>NUCLEOTIDE SEQUENCE</scope>
    <source>
        <strain evidence="3">Kochi</strain>
    </source>
</reference>
<feature type="region of interest" description="Disordered" evidence="1">
    <location>
        <begin position="56"/>
        <end position="83"/>
    </location>
</feature>
<evidence type="ECO:0000313" key="3">
    <source>
        <dbReference type="EMBL" id="GLD68722.1"/>
    </source>
</evidence>
<comment type="caution">
    <text evidence="3">The sequence shown here is derived from an EMBL/GenBank/DDBJ whole genome shotgun (WGS) entry which is preliminary data.</text>
</comment>
<protein>
    <submittedName>
        <fullName evidence="3">Hemojuvelin</fullName>
    </submittedName>
</protein>
<dbReference type="InterPro" id="IPR010536">
    <property type="entry name" value="RGM_N"/>
</dbReference>
<dbReference type="Pfam" id="PF06535">
    <property type="entry name" value="RGM_N"/>
    <property type="match status" value="1"/>
</dbReference>
<accession>A0AAD3NBD0</accession>
<keyword evidence="4" id="KW-1185">Reference proteome</keyword>
<evidence type="ECO:0000313" key="4">
    <source>
        <dbReference type="Proteomes" id="UP001279410"/>
    </source>
</evidence>
<evidence type="ECO:0000259" key="2">
    <source>
        <dbReference type="Pfam" id="PF06535"/>
    </source>
</evidence>
<dbReference type="Proteomes" id="UP001279410">
    <property type="component" value="Unassembled WGS sequence"/>
</dbReference>